<feature type="transmembrane region" description="Helical" evidence="8">
    <location>
        <begin position="525"/>
        <end position="550"/>
    </location>
</feature>
<dbReference type="NCBIfam" id="NF007867">
    <property type="entry name" value="PRK10577.1-3"/>
    <property type="match status" value="1"/>
</dbReference>
<accession>A0ABN2JP62</accession>
<evidence type="ECO:0000256" key="1">
    <source>
        <dbReference type="ARBA" id="ARBA00004651"/>
    </source>
</evidence>
<gene>
    <name evidence="9" type="primary">cdtC</name>
    <name evidence="9" type="ORF">GCM10009809_31710</name>
</gene>
<proteinExistence type="inferred from homology"/>
<comment type="similarity">
    <text evidence="2">Belongs to the binding-protein-dependent transport system permease family. FecCD subfamily.</text>
</comment>
<feature type="transmembrane region" description="Helical" evidence="8">
    <location>
        <begin position="176"/>
        <end position="198"/>
    </location>
</feature>
<feature type="transmembrane region" description="Helical" evidence="8">
    <location>
        <begin position="91"/>
        <end position="108"/>
    </location>
</feature>
<feature type="transmembrane region" description="Helical" evidence="8">
    <location>
        <begin position="144"/>
        <end position="164"/>
    </location>
</feature>
<dbReference type="PANTHER" id="PTHR30472:SF37">
    <property type="entry name" value="FE(3+) DICITRATE TRANSPORT SYSTEM PERMEASE PROTEIN FECD-RELATED"/>
    <property type="match status" value="1"/>
</dbReference>
<evidence type="ECO:0000256" key="8">
    <source>
        <dbReference type="SAM" id="Phobius"/>
    </source>
</evidence>
<evidence type="ECO:0000313" key="9">
    <source>
        <dbReference type="EMBL" id="GAA1734032.1"/>
    </source>
</evidence>
<evidence type="ECO:0000256" key="5">
    <source>
        <dbReference type="ARBA" id="ARBA00022692"/>
    </source>
</evidence>
<protein>
    <submittedName>
        <fullName evidence="9">Siderophore ABC transporter permease CdtC</fullName>
    </submittedName>
</protein>
<feature type="transmembrane region" description="Helical" evidence="8">
    <location>
        <begin position="468"/>
        <end position="487"/>
    </location>
</feature>
<evidence type="ECO:0000256" key="3">
    <source>
        <dbReference type="ARBA" id="ARBA00022448"/>
    </source>
</evidence>
<evidence type="ECO:0000256" key="6">
    <source>
        <dbReference type="ARBA" id="ARBA00022989"/>
    </source>
</evidence>
<feature type="transmembrane region" description="Helical" evidence="8">
    <location>
        <begin position="310"/>
        <end position="334"/>
    </location>
</feature>
<keyword evidence="3" id="KW-0813">Transport</keyword>
<reference evidence="9 10" key="1">
    <citation type="journal article" date="2019" name="Int. J. Syst. Evol. Microbiol.">
        <title>The Global Catalogue of Microorganisms (GCM) 10K type strain sequencing project: providing services to taxonomists for standard genome sequencing and annotation.</title>
        <authorList>
            <consortium name="The Broad Institute Genomics Platform"/>
            <consortium name="The Broad Institute Genome Sequencing Center for Infectious Disease"/>
            <person name="Wu L."/>
            <person name="Ma J."/>
        </authorList>
    </citation>
    <scope>NUCLEOTIDE SEQUENCE [LARGE SCALE GENOMIC DNA]</scope>
    <source>
        <strain evidence="9 10">JCM 15589</strain>
    </source>
</reference>
<feature type="transmembrane region" description="Helical" evidence="8">
    <location>
        <begin position="36"/>
        <end position="56"/>
    </location>
</feature>
<dbReference type="InterPro" id="IPR037294">
    <property type="entry name" value="ABC_BtuC-like"/>
</dbReference>
<dbReference type="Proteomes" id="UP001501138">
    <property type="component" value="Unassembled WGS sequence"/>
</dbReference>
<dbReference type="Pfam" id="PF01032">
    <property type="entry name" value="FecCD"/>
    <property type="match status" value="2"/>
</dbReference>
<keyword evidence="10" id="KW-1185">Reference proteome</keyword>
<feature type="transmembrane region" description="Helical" evidence="8">
    <location>
        <begin position="384"/>
        <end position="407"/>
    </location>
</feature>
<feature type="transmembrane region" description="Helical" evidence="8">
    <location>
        <begin position="440"/>
        <end position="461"/>
    </location>
</feature>
<dbReference type="PANTHER" id="PTHR30472">
    <property type="entry name" value="FERRIC ENTEROBACTIN TRANSPORT SYSTEM PERMEASE PROTEIN"/>
    <property type="match status" value="1"/>
</dbReference>
<feature type="transmembrane region" description="Helical" evidence="8">
    <location>
        <begin position="614"/>
        <end position="639"/>
    </location>
</feature>
<evidence type="ECO:0000256" key="7">
    <source>
        <dbReference type="ARBA" id="ARBA00023136"/>
    </source>
</evidence>
<keyword evidence="7 8" id="KW-0472">Membrane</keyword>
<keyword evidence="6 8" id="KW-1133">Transmembrane helix</keyword>
<feature type="transmembrane region" description="Helical" evidence="8">
    <location>
        <begin position="493"/>
        <end position="513"/>
    </location>
</feature>
<feature type="transmembrane region" description="Helical" evidence="8">
    <location>
        <begin position="120"/>
        <end position="138"/>
    </location>
</feature>
<feature type="transmembrane region" description="Helical" evidence="8">
    <location>
        <begin position="340"/>
        <end position="363"/>
    </location>
</feature>
<sequence length="710" mass="71329">MTRAATPRPVPETDTGIDITVPDHTTAKATAAPRRLVVVFAAALLTVALVGALHLAQGSADVGALDVLRALLGDRSDETAAVLVDSRLPRLLAGVLVGVALGVSGAVLQSVARNPLASPDTLAVNAGAYVTIVAVAVLGVSVPFYLQGGLAFVGGLAAAGLVLVVSRGGADGPTRLVLAGSAIMLALHSVTMVLLVLFEQETTGLFAWGSGSIVQSGTRTVALATPVVVVGVAAALVAARRLDLLALGDDAASVLGVDVRRTRVLSVLIAVGLAAVAVTVAGPVGFVGLSAPVIARLVGRRVPGLGRHVLLLPFSALVGVVVVVGADVLLRVVLPGQASIVVPTGVVTSILGAGILVWLARRLRDSGAGARGARGALGRPRSRARVVVVLVVLVAALAAAVVAGLLLGDRIVLLGDVANWAQGTAGRQVSFVLDQRVPRVLAALLAGAALALAGSIVQVVCRNPLAEPSLLGVTSGAGLGAVTMILLVPGVGIWPMSAAAGLGAVVVFGLVYALSARGGLGSERLVLVGIGAQAGTTALITLVTLVVAPWDVNLALTWLSGSTYGRSLEQLLPVMLALLVMVPLAATYRRELDVLALDEDTPRVLGVPVDRSRLVLLGAAALTTAAAVCAVGVIGFVGLVAPHAARALVGARHGRVLPVAMLLGALLVSVADTLGRFVIAPGQIPAGLGTALLGAPYFVWLLWRSRGRAA</sequence>
<keyword evidence="5 8" id="KW-0812">Transmembrane</keyword>
<comment type="subcellular location">
    <subcellularLocation>
        <location evidence="1">Cell membrane</location>
        <topology evidence="1">Multi-pass membrane protein</topology>
    </subcellularLocation>
</comment>
<feature type="transmembrane region" description="Helical" evidence="8">
    <location>
        <begin position="686"/>
        <end position="703"/>
    </location>
</feature>
<evidence type="ECO:0000256" key="2">
    <source>
        <dbReference type="ARBA" id="ARBA00007935"/>
    </source>
</evidence>
<dbReference type="Gene3D" id="1.10.3470.10">
    <property type="entry name" value="ABC transporter involved in vitamin B12 uptake, BtuC"/>
    <property type="match status" value="2"/>
</dbReference>
<evidence type="ECO:0000256" key="4">
    <source>
        <dbReference type="ARBA" id="ARBA00022475"/>
    </source>
</evidence>
<organism evidence="9 10">
    <name type="scientific">Isoptericola hypogeus</name>
    <dbReference type="NCBI Taxonomy" id="300179"/>
    <lineage>
        <taxon>Bacteria</taxon>
        <taxon>Bacillati</taxon>
        <taxon>Actinomycetota</taxon>
        <taxon>Actinomycetes</taxon>
        <taxon>Micrococcales</taxon>
        <taxon>Promicromonosporaceae</taxon>
        <taxon>Isoptericola</taxon>
    </lineage>
</organism>
<name>A0ABN2JP62_9MICO</name>
<dbReference type="SUPFAM" id="SSF81345">
    <property type="entry name" value="ABC transporter involved in vitamin B12 uptake, BtuC"/>
    <property type="match status" value="2"/>
</dbReference>
<dbReference type="CDD" id="cd06550">
    <property type="entry name" value="TM_ABC_iron-siderophores_like"/>
    <property type="match status" value="2"/>
</dbReference>
<dbReference type="InterPro" id="IPR000522">
    <property type="entry name" value="ABC_transptr_permease_BtuC"/>
</dbReference>
<comment type="caution">
    <text evidence="9">The sequence shown here is derived from an EMBL/GenBank/DDBJ whole genome shotgun (WGS) entry which is preliminary data.</text>
</comment>
<keyword evidence="4" id="KW-1003">Cell membrane</keyword>
<feature type="transmembrane region" description="Helical" evidence="8">
    <location>
        <begin position="659"/>
        <end position="679"/>
    </location>
</feature>
<feature type="transmembrane region" description="Helical" evidence="8">
    <location>
        <begin position="264"/>
        <end position="289"/>
    </location>
</feature>
<dbReference type="EMBL" id="BAAAPM010000008">
    <property type="protein sequence ID" value="GAA1734032.1"/>
    <property type="molecule type" value="Genomic_DNA"/>
</dbReference>
<evidence type="ECO:0000313" key="10">
    <source>
        <dbReference type="Proteomes" id="UP001501138"/>
    </source>
</evidence>